<dbReference type="GO" id="GO:0005739">
    <property type="term" value="C:mitochondrion"/>
    <property type="evidence" value="ECO:0007669"/>
    <property type="project" value="UniProtKB-SubCell"/>
</dbReference>
<name>A0A2X0NLE8_9BASI</name>
<sequence length="307" mass="33744">MFRSTARSFVRTIAATSPSTAATPSRIFGRSAGSLQTQHVRGPFAADAAAAAAAPGNSAEPQTSRAEKMMRRFWKTVSVSPQPEGTYAVMLDKRTLKTPGGTKISLPKQQLAVAVLIAEEWENQLAVLKPHTLPMTSIISRAIDGLSTPDVRAEVVANLLRYLDTDTVCFHEEEPDHLVKLQDAHWNPLLDWVRKTYDVELIKYEGILNTKQPDPTIVKLGGVVADYDEYKLAAFERAVLASKSYLIALGLVEGQLSVDEAAKCAHVEVQSQINRWGEVEDTHDVDHQDVRVRLGSAALLCSAMKRR</sequence>
<keyword evidence="4" id="KW-0496">Mitochondrion</keyword>
<dbReference type="OrthoDB" id="5673at2759"/>
<evidence type="ECO:0000256" key="2">
    <source>
        <dbReference type="ARBA" id="ARBA00008231"/>
    </source>
</evidence>
<dbReference type="STRING" id="289078.A0A2X0NLE8"/>
<feature type="region of interest" description="Disordered" evidence="6">
    <location>
        <begin position="46"/>
        <end position="65"/>
    </location>
</feature>
<dbReference type="InterPro" id="IPR042272">
    <property type="entry name" value="ATP12_ATP_synth-F1-assembly_N"/>
</dbReference>
<comment type="subcellular location">
    <subcellularLocation>
        <location evidence="1">Mitochondrion</location>
    </subcellularLocation>
</comment>
<reference evidence="8" key="1">
    <citation type="submission" date="2016-10" db="EMBL/GenBank/DDBJ databases">
        <authorList>
            <person name="Jeantristanb JTB J.-T."/>
            <person name="Ricardo R."/>
        </authorList>
    </citation>
    <scope>NUCLEOTIDE SEQUENCE [LARGE SCALE GENOMIC DNA]</scope>
</reference>
<keyword evidence="3" id="KW-0809">Transit peptide</keyword>
<dbReference type="InterPro" id="IPR023335">
    <property type="entry name" value="ATP12_ortho_dom_sf"/>
</dbReference>
<gene>
    <name evidence="7" type="ORF">BZ3500_MVSOF-1268-A1-R1_CHR4-3G07303</name>
</gene>
<evidence type="ECO:0000256" key="1">
    <source>
        <dbReference type="ARBA" id="ARBA00004173"/>
    </source>
</evidence>
<organism evidence="7 8">
    <name type="scientific">Microbotryum saponariae</name>
    <dbReference type="NCBI Taxonomy" id="289078"/>
    <lineage>
        <taxon>Eukaryota</taxon>
        <taxon>Fungi</taxon>
        <taxon>Dikarya</taxon>
        <taxon>Basidiomycota</taxon>
        <taxon>Pucciniomycotina</taxon>
        <taxon>Microbotryomycetes</taxon>
        <taxon>Microbotryales</taxon>
        <taxon>Microbotryaceae</taxon>
        <taxon>Microbotryum</taxon>
    </lineage>
</organism>
<evidence type="ECO:0000256" key="4">
    <source>
        <dbReference type="ARBA" id="ARBA00023128"/>
    </source>
</evidence>
<dbReference type="SUPFAM" id="SSF160909">
    <property type="entry name" value="ATP12-like"/>
    <property type="match status" value="1"/>
</dbReference>
<evidence type="ECO:0000313" key="7">
    <source>
        <dbReference type="EMBL" id="SCZ97618.1"/>
    </source>
</evidence>
<dbReference type="GO" id="GO:0033615">
    <property type="term" value="P:mitochondrial proton-transporting ATP synthase complex assembly"/>
    <property type="evidence" value="ECO:0007669"/>
    <property type="project" value="TreeGrafter"/>
</dbReference>
<dbReference type="AlphaFoldDB" id="A0A2X0NLE8"/>
<keyword evidence="8" id="KW-1185">Reference proteome</keyword>
<comment type="similarity">
    <text evidence="2">Belongs to the ATP12 family.</text>
</comment>
<evidence type="ECO:0000256" key="5">
    <source>
        <dbReference type="ARBA" id="ARBA00023186"/>
    </source>
</evidence>
<protein>
    <submittedName>
        <fullName evidence="7">BZ3500_MvSof-1268-A1-R1_Chr4-3g07303 protein</fullName>
    </submittedName>
</protein>
<accession>A0A2X0NLE8</accession>
<evidence type="ECO:0000256" key="3">
    <source>
        <dbReference type="ARBA" id="ARBA00022946"/>
    </source>
</evidence>
<evidence type="ECO:0000313" key="8">
    <source>
        <dbReference type="Proteomes" id="UP000249723"/>
    </source>
</evidence>
<dbReference type="Gene3D" id="1.10.3580.10">
    <property type="entry name" value="ATP12 ATPase"/>
    <property type="match status" value="1"/>
</dbReference>
<dbReference type="InterPro" id="IPR011419">
    <property type="entry name" value="ATP12_ATP_synth-F1-assembly"/>
</dbReference>
<dbReference type="PANTHER" id="PTHR21013">
    <property type="entry name" value="ATP SYNTHASE MITOCHONDRIAL F1 COMPLEX ASSEMBLY FACTOR 2/ATP12 PROTEIN, MITOCHONDRIAL PRECURSOR"/>
    <property type="match status" value="1"/>
</dbReference>
<dbReference type="Gene3D" id="3.30.2180.10">
    <property type="entry name" value="ATP12-like"/>
    <property type="match status" value="1"/>
</dbReference>
<dbReference type="PANTHER" id="PTHR21013:SF10">
    <property type="entry name" value="ATP SYNTHASE MITOCHONDRIAL F1 COMPLEX ASSEMBLY FACTOR 2"/>
    <property type="match status" value="1"/>
</dbReference>
<evidence type="ECO:0000256" key="6">
    <source>
        <dbReference type="SAM" id="MobiDB-lite"/>
    </source>
</evidence>
<dbReference type="Pfam" id="PF07542">
    <property type="entry name" value="ATP12"/>
    <property type="match status" value="1"/>
</dbReference>
<proteinExistence type="inferred from homology"/>
<dbReference type="Proteomes" id="UP000249723">
    <property type="component" value="Unassembled WGS sequence"/>
</dbReference>
<keyword evidence="5" id="KW-0143">Chaperone</keyword>
<dbReference type="EMBL" id="FMWP01000093">
    <property type="protein sequence ID" value="SCZ97618.1"/>
    <property type="molecule type" value="Genomic_DNA"/>
</dbReference>